<sequence>MATRPRPRPRVRRADTEDRPNQSSDDAFFFAKRARTADAQDTSGGMVEEADVSGPSRRNRKALSYDWVAHGPKKEAVEPLPSTNTIPEESAPHDRSVSLSPPPPELEQEAQTYARQAIEQVTNTQRDRLRALEATSSLVDEPSSDVSLELDADLAQFYRGHDAHRLRERAIEREMERQRSAQEEREWVPDEDGGEPVQVFEVLDSSDDDRVLAKPTPSMPPSSPPPDAEDTAGTRLLMLRGARHLEVQVRVRPTTQVHTMLAHFLQTHTHALSQEEKASIYMTFEGERLDPHTSVEDLDVEDDDLLDVMW</sequence>
<feature type="compositionally biased region" description="Basic residues" evidence="1">
    <location>
        <begin position="1"/>
        <end position="11"/>
    </location>
</feature>
<dbReference type="EMBL" id="CP033151">
    <property type="protein sequence ID" value="AYO43311.1"/>
    <property type="molecule type" value="Genomic_DNA"/>
</dbReference>
<evidence type="ECO:0000259" key="2">
    <source>
        <dbReference type="Pfam" id="PF11976"/>
    </source>
</evidence>
<feature type="domain" description="Rad60/SUMO-like" evidence="2">
    <location>
        <begin position="237"/>
        <end position="309"/>
    </location>
</feature>
<dbReference type="SUPFAM" id="SSF54236">
    <property type="entry name" value="Ubiquitin-like"/>
    <property type="match status" value="1"/>
</dbReference>
<organism evidence="3 4">
    <name type="scientific">Malassezia restricta (strain ATCC 96810 / NBRC 103918 / CBS 7877)</name>
    <name type="common">Seborrheic dermatitis infection agent</name>
    <dbReference type="NCBI Taxonomy" id="425264"/>
    <lineage>
        <taxon>Eukaryota</taxon>
        <taxon>Fungi</taxon>
        <taxon>Dikarya</taxon>
        <taxon>Basidiomycota</taxon>
        <taxon>Ustilaginomycotina</taxon>
        <taxon>Malasseziomycetes</taxon>
        <taxon>Malasseziales</taxon>
        <taxon>Malasseziaceae</taxon>
        <taxon>Malassezia</taxon>
    </lineage>
</organism>
<dbReference type="STRING" id="425264.A0A3G2S5C4"/>
<gene>
    <name evidence="3" type="ORF">DNF11_2361</name>
</gene>
<dbReference type="Gene3D" id="3.10.20.90">
    <property type="entry name" value="Phosphatidylinositol 3-kinase Catalytic Subunit, Chain A, domain 1"/>
    <property type="match status" value="1"/>
</dbReference>
<protein>
    <submittedName>
        <fullName evidence="3">Ubiquitin-2 like Rad60 SUMO-like protein</fullName>
    </submittedName>
</protein>
<reference evidence="3 4" key="1">
    <citation type="submission" date="2018-10" db="EMBL/GenBank/DDBJ databases">
        <title>Complete genome sequence of Malassezia restricta CBS 7877.</title>
        <authorList>
            <person name="Morand S.C."/>
            <person name="Bertignac M."/>
            <person name="Iltis A."/>
            <person name="Kolder I."/>
            <person name="Pirovano W."/>
            <person name="Jourdain R."/>
            <person name="Clavaud C."/>
        </authorList>
    </citation>
    <scope>NUCLEOTIDE SEQUENCE [LARGE SCALE GENOMIC DNA]</scope>
    <source>
        <strain evidence="3 4">CBS 7877</strain>
    </source>
</reference>
<dbReference type="Proteomes" id="UP000269793">
    <property type="component" value="Chromosome IV"/>
</dbReference>
<feature type="compositionally biased region" description="Basic and acidic residues" evidence="1">
    <location>
        <begin position="175"/>
        <end position="188"/>
    </location>
</feature>
<feature type="compositionally biased region" description="Pro residues" evidence="1">
    <location>
        <begin position="217"/>
        <end position="226"/>
    </location>
</feature>
<name>A0A3G2S5C4_MALR7</name>
<feature type="region of interest" description="Disordered" evidence="1">
    <location>
        <begin position="1"/>
        <end position="109"/>
    </location>
</feature>
<dbReference type="OrthoDB" id="3365399at2759"/>
<keyword evidence="4" id="KW-1185">Reference proteome</keyword>
<feature type="region of interest" description="Disordered" evidence="1">
    <location>
        <begin position="175"/>
        <end position="231"/>
    </location>
</feature>
<evidence type="ECO:0000313" key="3">
    <source>
        <dbReference type="EMBL" id="AYO43311.1"/>
    </source>
</evidence>
<dbReference type="InterPro" id="IPR029071">
    <property type="entry name" value="Ubiquitin-like_domsf"/>
</dbReference>
<dbReference type="InterPro" id="IPR022617">
    <property type="entry name" value="Rad60/SUMO-like_dom"/>
</dbReference>
<accession>A0A3G2S5C4</accession>
<dbReference type="AlphaFoldDB" id="A0A3G2S5C4"/>
<evidence type="ECO:0000256" key="1">
    <source>
        <dbReference type="SAM" id="MobiDB-lite"/>
    </source>
</evidence>
<dbReference type="Pfam" id="PF11976">
    <property type="entry name" value="Rad60-SLD"/>
    <property type="match status" value="1"/>
</dbReference>
<evidence type="ECO:0000313" key="4">
    <source>
        <dbReference type="Proteomes" id="UP000269793"/>
    </source>
</evidence>
<dbReference type="VEuPathDB" id="FungiDB:DNF11_2361"/>
<proteinExistence type="predicted"/>